<sequence>MNELHNINTILHKICSQLMPVHSQGNGKNTIILICIQYNTSNVIQHNQRA</sequence>
<accession>A0A0E9T925</accession>
<reference evidence="1" key="2">
    <citation type="journal article" date="2015" name="Fish Shellfish Immunol.">
        <title>Early steps in the European eel (Anguilla anguilla)-Vibrio vulnificus interaction in the gills: Role of the RtxA13 toxin.</title>
        <authorList>
            <person name="Callol A."/>
            <person name="Pajuelo D."/>
            <person name="Ebbesson L."/>
            <person name="Teles M."/>
            <person name="MacKenzie S."/>
            <person name="Amaro C."/>
        </authorList>
    </citation>
    <scope>NUCLEOTIDE SEQUENCE</scope>
</reference>
<dbReference type="EMBL" id="GBXM01058665">
    <property type="protein sequence ID" value="JAH49912.1"/>
    <property type="molecule type" value="Transcribed_RNA"/>
</dbReference>
<evidence type="ECO:0000313" key="1">
    <source>
        <dbReference type="EMBL" id="JAH49912.1"/>
    </source>
</evidence>
<dbReference type="AlphaFoldDB" id="A0A0E9T925"/>
<proteinExistence type="predicted"/>
<organism evidence="1">
    <name type="scientific">Anguilla anguilla</name>
    <name type="common">European freshwater eel</name>
    <name type="synonym">Muraena anguilla</name>
    <dbReference type="NCBI Taxonomy" id="7936"/>
    <lineage>
        <taxon>Eukaryota</taxon>
        <taxon>Metazoa</taxon>
        <taxon>Chordata</taxon>
        <taxon>Craniata</taxon>
        <taxon>Vertebrata</taxon>
        <taxon>Euteleostomi</taxon>
        <taxon>Actinopterygii</taxon>
        <taxon>Neopterygii</taxon>
        <taxon>Teleostei</taxon>
        <taxon>Anguilliformes</taxon>
        <taxon>Anguillidae</taxon>
        <taxon>Anguilla</taxon>
    </lineage>
</organism>
<protein>
    <submittedName>
        <fullName evidence="1">Uncharacterized protein</fullName>
    </submittedName>
</protein>
<reference evidence="1" key="1">
    <citation type="submission" date="2014-11" db="EMBL/GenBank/DDBJ databases">
        <authorList>
            <person name="Amaro Gonzalez C."/>
        </authorList>
    </citation>
    <scope>NUCLEOTIDE SEQUENCE</scope>
</reference>
<name>A0A0E9T925_ANGAN</name>